<dbReference type="InterPro" id="IPR044862">
    <property type="entry name" value="Pro_4_hyd_alph_FE2OG_OXY"/>
</dbReference>
<name>A0AB34JZD8_PRYPA</name>
<protein>
    <recommendedName>
        <fullName evidence="6">Fe2OG dioxygenase domain-containing protein</fullName>
    </recommendedName>
</protein>
<reference evidence="7 8" key="1">
    <citation type="journal article" date="2024" name="Science">
        <title>Giant polyketide synthase enzymes in the biosynthesis of giant marine polyether toxins.</title>
        <authorList>
            <person name="Fallon T.R."/>
            <person name="Shende V.V."/>
            <person name="Wierzbicki I.H."/>
            <person name="Pendleton A.L."/>
            <person name="Watervoot N.F."/>
            <person name="Auber R.P."/>
            <person name="Gonzalez D.J."/>
            <person name="Wisecaver J.H."/>
            <person name="Moore B.S."/>
        </authorList>
    </citation>
    <scope>NUCLEOTIDE SEQUENCE [LARGE SCALE GENOMIC DNA]</scope>
    <source>
        <strain evidence="7 8">12B1</strain>
    </source>
</reference>
<feature type="domain" description="Fe2OG dioxygenase" evidence="6">
    <location>
        <begin position="136"/>
        <end position="255"/>
    </location>
</feature>
<gene>
    <name evidence="7" type="ORF">AB1Y20_015757</name>
</gene>
<evidence type="ECO:0000256" key="3">
    <source>
        <dbReference type="ARBA" id="ARBA00022964"/>
    </source>
</evidence>
<evidence type="ECO:0000259" key="6">
    <source>
        <dbReference type="PROSITE" id="PS51471"/>
    </source>
</evidence>
<dbReference type="Proteomes" id="UP001515480">
    <property type="component" value="Unassembled WGS sequence"/>
</dbReference>
<organism evidence="7 8">
    <name type="scientific">Prymnesium parvum</name>
    <name type="common">Toxic golden alga</name>
    <dbReference type="NCBI Taxonomy" id="97485"/>
    <lineage>
        <taxon>Eukaryota</taxon>
        <taxon>Haptista</taxon>
        <taxon>Haptophyta</taxon>
        <taxon>Prymnesiophyceae</taxon>
        <taxon>Prymnesiales</taxon>
        <taxon>Prymnesiaceae</taxon>
        <taxon>Prymnesium</taxon>
    </lineage>
</organism>
<evidence type="ECO:0000256" key="4">
    <source>
        <dbReference type="ARBA" id="ARBA00023002"/>
    </source>
</evidence>
<dbReference type="SMART" id="SM00702">
    <property type="entry name" value="P4Hc"/>
    <property type="match status" value="1"/>
</dbReference>
<dbReference type="InterPro" id="IPR005123">
    <property type="entry name" value="Oxoglu/Fe-dep_dioxygenase_dom"/>
</dbReference>
<dbReference type="PROSITE" id="PS51471">
    <property type="entry name" value="FE2OG_OXY"/>
    <property type="match status" value="1"/>
</dbReference>
<evidence type="ECO:0000313" key="7">
    <source>
        <dbReference type="EMBL" id="KAL1527074.1"/>
    </source>
</evidence>
<evidence type="ECO:0000256" key="5">
    <source>
        <dbReference type="ARBA" id="ARBA00023004"/>
    </source>
</evidence>
<evidence type="ECO:0000256" key="2">
    <source>
        <dbReference type="ARBA" id="ARBA00022723"/>
    </source>
</evidence>
<accession>A0AB34JZD8</accession>
<keyword evidence="3" id="KW-0223">Dioxygenase</keyword>
<dbReference type="PANTHER" id="PTHR10869">
    <property type="entry name" value="PROLYL 4-HYDROXYLASE ALPHA SUBUNIT"/>
    <property type="match status" value="1"/>
</dbReference>
<dbReference type="GO" id="GO:0004656">
    <property type="term" value="F:procollagen-proline 4-dioxygenase activity"/>
    <property type="evidence" value="ECO:0007669"/>
    <property type="project" value="TreeGrafter"/>
</dbReference>
<dbReference type="AlphaFoldDB" id="A0AB34JZD8"/>
<keyword evidence="8" id="KW-1185">Reference proteome</keyword>
<dbReference type="Gene3D" id="2.60.120.620">
    <property type="entry name" value="q2cbj1_9rhob like domain"/>
    <property type="match status" value="1"/>
</dbReference>
<comment type="caution">
    <text evidence="7">The sequence shown here is derived from an EMBL/GenBank/DDBJ whole genome shotgun (WGS) entry which is preliminary data.</text>
</comment>
<evidence type="ECO:0000313" key="8">
    <source>
        <dbReference type="Proteomes" id="UP001515480"/>
    </source>
</evidence>
<keyword evidence="2" id="KW-0479">Metal-binding</keyword>
<dbReference type="InterPro" id="IPR045054">
    <property type="entry name" value="P4HA-like"/>
</dbReference>
<dbReference type="InterPro" id="IPR006620">
    <property type="entry name" value="Pro_4_hyd_alph"/>
</dbReference>
<proteinExistence type="predicted"/>
<dbReference type="GO" id="GO:0005783">
    <property type="term" value="C:endoplasmic reticulum"/>
    <property type="evidence" value="ECO:0007669"/>
    <property type="project" value="TreeGrafter"/>
</dbReference>
<dbReference type="Pfam" id="PF13640">
    <property type="entry name" value="2OG-FeII_Oxy_3"/>
    <property type="match status" value="1"/>
</dbReference>
<dbReference type="GO" id="GO:0005506">
    <property type="term" value="F:iron ion binding"/>
    <property type="evidence" value="ECO:0007669"/>
    <property type="project" value="InterPro"/>
</dbReference>
<comment type="cofactor">
    <cofactor evidence="1">
        <name>L-ascorbate</name>
        <dbReference type="ChEBI" id="CHEBI:38290"/>
    </cofactor>
</comment>
<dbReference type="GO" id="GO:0031418">
    <property type="term" value="F:L-ascorbic acid binding"/>
    <property type="evidence" value="ECO:0007669"/>
    <property type="project" value="InterPro"/>
</dbReference>
<evidence type="ECO:0000256" key="1">
    <source>
        <dbReference type="ARBA" id="ARBA00001961"/>
    </source>
</evidence>
<keyword evidence="5" id="KW-0408">Iron</keyword>
<sequence>MANHVCAKPLSQLADSKIGDQEAPPTCLSVLLATLPPLRPGDEPLDGVVLEHLLTREECARLVDNAEASGFSFWDAAGEQARSQAIRNAHTVEFEDAALCAALWERLRPFVPERVDIREDQPRYESDLGGNWKASGLNTHLLVNRYGPGGHFAPHVDGSTIVNFNRRSLYTVLVYLNDCVEGGSTQLLREEQGNATEIAADGARVAREDHVLYEVQPACGRAVMYWHQVLHAGKRVGDKNIKYCLRTDVMYDRDPPMCTEPDDVLAFELYEKARELDAAGHAMDALPLFKRAAKLSEGIAKAYRIGGW</sequence>
<keyword evidence="4" id="KW-0560">Oxidoreductase</keyword>
<dbReference type="PANTHER" id="PTHR10869:SF246">
    <property type="entry name" value="TRANSMEMBRANE PROLYL 4-HYDROXYLASE"/>
    <property type="match status" value="1"/>
</dbReference>
<dbReference type="EMBL" id="JBGBPQ010000003">
    <property type="protein sequence ID" value="KAL1527074.1"/>
    <property type="molecule type" value="Genomic_DNA"/>
</dbReference>